<dbReference type="InterPro" id="IPR032675">
    <property type="entry name" value="LRR_dom_sf"/>
</dbReference>
<organism evidence="2 3">
    <name type="scientific">Meristemomyces frigidus</name>
    <dbReference type="NCBI Taxonomy" id="1508187"/>
    <lineage>
        <taxon>Eukaryota</taxon>
        <taxon>Fungi</taxon>
        <taxon>Dikarya</taxon>
        <taxon>Ascomycota</taxon>
        <taxon>Pezizomycotina</taxon>
        <taxon>Dothideomycetes</taxon>
        <taxon>Dothideomycetidae</taxon>
        <taxon>Mycosphaerellales</taxon>
        <taxon>Teratosphaeriaceae</taxon>
        <taxon>Meristemomyces</taxon>
    </lineage>
</organism>
<dbReference type="SUPFAM" id="SSF52047">
    <property type="entry name" value="RNI-like"/>
    <property type="match status" value="1"/>
</dbReference>
<dbReference type="Gene3D" id="3.80.10.10">
    <property type="entry name" value="Ribonuclease Inhibitor"/>
    <property type="match status" value="1"/>
</dbReference>
<dbReference type="AlphaFoldDB" id="A0AAN7TCP1"/>
<accession>A0AAN7TCP1</accession>
<protein>
    <submittedName>
        <fullName evidence="2">Uncharacterized protein</fullName>
    </submittedName>
</protein>
<sequence>MNINDLPREIISDILLLATQLNEHAGETFTYGLTTHLPQHKPQPSKYVRGPLSAECLRWDSTRSLRQVCSQWHDWALSYNFEHVFERNWQGSERWAELTLKRPKYSIYELIDKHSGFKVYRDPHGSLKLTNRLFNDMPSTASHVRRLWFNGLYEAETDKLILSIVAKCIRLEYLSVPWTLLRRATAKDWVNLLNTNTGRGKPLHSLEITAVCLPSLQAQALEADTTPNPLKDSRVDFSALKRLKIFGNTLHKPVSDADLHLIARTATNLSCLDVTNLSTTTVAGILALVKASRPTLQVLEHSPRSSDGFYHPFPGQLASTEHICSLLSHLPQMRDLSISVPRICPTLFANHDVKWTGDLQVRTTDLCPCSHTTTNNNNNNSTTTSSSDNPATRAERLRALFTAARDLITARHRLHHPLSAQIFYGGCIFEPAKRVVHGDFALAEISSGGFWPGGEGKRASTLGPYGQTGTYGKEEGTWEVVGEEEWLFAVERGWVGV</sequence>
<proteinExistence type="predicted"/>
<name>A0AAN7TCP1_9PEZI</name>
<evidence type="ECO:0000313" key="3">
    <source>
        <dbReference type="Proteomes" id="UP001310890"/>
    </source>
</evidence>
<evidence type="ECO:0000313" key="2">
    <source>
        <dbReference type="EMBL" id="KAK5109784.1"/>
    </source>
</evidence>
<gene>
    <name evidence="2" type="ORF">LTR62_006517</name>
</gene>
<feature type="region of interest" description="Disordered" evidence="1">
    <location>
        <begin position="370"/>
        <end position="391"/>
    </location>
</feature>
<dbReference type="Proteomes" id="UP001310890">
    <property type="component" value="Unassembled WGS sequence"/>
</dbReference>
<feature type="compositionally biased region" description="Low complexity" evidence="1">
    <location>
        <begin position="372"/>
        <end position="387"/>
    </location>
</feature>
<dbReference type="EMBL" id="JAVRRL010000058">
    <property type="protein sequence ID" value="KAK5109784.1"/>
    <property type="molecule type" value="Genomic_DNA"/>
</dbReference>
<comment type="caution">
    <text evidence="2">The sequence shown here is derived from an EMBL/GenBank/DDBJ whole genome shotgun (WGS) entry which is preliminary data.</text>
</comment>
<reference evidence="2" key="1">
    <citation type="submission" date="2023-08" db="EMBL/GenBank/DDBJ databases">
        <title>Black Yeasts Isolated from many extreme environments.</title>
        <authorList>
            <person name="Coleine C."/>
            <person name="Stajich J.E."/>
            <person name="Selbmann L."/>
        </authorList>
    </citation>
    <scope>NUCLEOTIDE SEQUENCE</scope>
    <source>
        <strain evidence="2">CCFEE 5401</strain>
    </source>
</reference>
<evidence type="ECO:0000256" key="1">
    <source>
        <dbReference type="SAM" id="MobiDB-lite"/>
    </source>
</evidence>